<feature type="transmembrane region" description="Helical" evidence="3">
    <location>
        <begin position="206"/>
        <end position="226"/>
    </location>
</feature>
<feature type="region of interest" description="Disordered" evidence="2">
    <location>
        <begin position="319"/>
        <end position="338"/>
    </location>
</feature>
<sequence>MSSPSPSVAARPLRPGGVLVVAAEPLRTLEALGAAFDDVLLARWDRVRADLDEAATARGVVIVVDGVVPADVRELVVDHVTVHSGVLLALGVPRENASLGGVDSAGLKIIGGGRLGELPVTWWAAADLGPVDPRDLPGGSAAAVPGGSSIDPDAFGAHAEILRSGLELARVERPTATDEAAGSSAPRRAAAAPVPAAPPPPGRRRLAVAALAVGGGTGVLAGLGLARIASDPLAAVTLVAVAAILLVLAWGVLAIRRLTARVEEQAARTRRIRKDLERGLRQLTRRAQVIDARGLRMRDTLGEIEARLAVVSTRTSDARRGQANAPYDGAAAIDGGDR</sequence>
<dbReference type="RefSeq" id="WP_345520915.1">
    <property type="nucleotide sequence ID" value="NZ_BAABKM010000002.1"/>
</dbReference>
<evidence type="ECO:0000313" key="5">
    <source>
        <dbReference type="Proteomes" id="UP001499974"/>
    </source>
</evidence>
<name>A0ABP8X5S7_9ACTN</name>
<proteinExistence type="predicted"/>
<keyword evidence="3" id="KW-0472">Membrane</keyword>
<reference evidence="5" key="1">
    <citation type="journal article" date="2019" name="Int. J. Syst. Evol. Microbiol.">
        <title>The Global Catalogue of Microorganisms (GCM) 10K type strain sequencing project: providing services to taxonomists for standard genome sequencing and annotation.</title>
        <authorList>
            <consortium name="The Broad Institute Genomics Platform"/>
            <consortium name="The Broad Institute Genome Sequencing Center for Infectious Disease"/>
            <person name="Wu L."/>
            <person name="Ma J."/>
        </authorList>
    </citation>
    <scope>NUCLEOTIDE SEQUENCE [LARGE SCALE GENOMIC DNA]</scope>
    <source>
        <strain evidence="5">JCM 18531</strain>
    </source>
</reference>
<feature type="compositionally biased region" description="Low complexity" evidence="2">
    <location>
        <begin position="180"/>
        <end position="194"/>
    </location>
</feature>
<keyword evidence="5" id="KW-1185">Reference proteome</keyword>
<accession>A0ABP8X5S7</accession>
<gene>
    <name evidence="4" type="ORF">GCM10023349_18060</name>
</gene>
<dbReference type="Proteomes" id="UP001499974">
    <property type="component" value="Unassembled WGS sequence"/>
</dbReference>
<evidence type="ECO:0000313" key="4">
    <source>
        <dbReference type="EMBL" id="GAA4701363.1"/>
    </source>
</evidence>
<evidence type="ECO:0000256" key="3">
    <source>
        <dbReference type="SAM" id="Phobius"/>
    </source>
</evidence>
<feature type="transmembrane region" description="Helical" evidence="3">
    <location>
        <begin position="232"/>
        <end position="255"/>
    </location>
</feature>
<evidence type="ECO:0000256" key="2">
    <source>
        <dbReference type="SAM" id="MobiDB-lite"/>
    </source>
</evidence>
<comment type="caution">
    <text evidence="4">The sequence shown here is derived from an EMBL/GenBank/DDBJ whole genome shotgun (WGS) entry which is preliminary data.</text>
</comment>
<evidence type="ECO:0000256" key="1">
    <source>
        <dbReference type="SAM" id="Coils"/>
    </source>
</evidence>
<feature type="coiled-coil region" evidence="1">
    <location>
        <begin position="266"/>
        <end position="293"/>
    </location>
</feature>
<organism evidence="4 5">
    <name type="scientific">Nocardioides conyzicola</name>
    <dbReference type="NCBI Taxonomy" id="1651781"/>
    <lineage>
        <taxon>Bacteria</taxon>
        <taxon>Bacillati</taxon>
        <taxon>Actinomycetota</taxon>
        <taxon>Actinomycetes</taxon>
        <taxon>Propionibacteriales</taxon>
        <taxon>Nocardioidaceae</taxon>
        <taxon>Nocardioides</taxon>
    </lineage>
</organism>
<keyword evidence="3" id="KW-1133">Transmembrane helix</keyword>
<keyword evidence="1" id="KW-0175">Coiled coil</keyword>
<feature type="region of interest" description="Disordered" evidence="2">
    <location>
        <begin position="173"/>
        <end position="201"/>
    </location>
</feature>
<protein>
    <submittedName>
        <fullName evidence="4">Uncharacterized protein</fullName>
    </submittedName>
</protein>
<keyword evidence="3" id="KW-0812">Transmembrane</keyword>
<dbReference type="EMBL" id="BAABKM010000002">
    <property type="protein sequence ID" value="GAA4701363.1"/>
    <property type="molecule type" value="Genomic_DNA"/>
</dbReference>